<dbReference type="InterPro" id="IPR006634">
    <property type="entry name" value="TLC-dom"/>
</dbReference>
<evidence type="ECO:0000256" key="3">
    <source>
        <dbReference type="ARBA" id="ARBA00022989"/>
    </source>
</evidence>
<evidence type="ECO:0000259" key="7">
    <source>
        <dbReference type="PROSITE" id="PS50922"/>
    </source>
</evidence>
<dbReference type="Pfam" id="PF03798">
    <property type="entry name" value="TRAM_LAG1_CLN8"/>
    <property type="match status" value="1"/>
</dbReference>
<feature type="transmembrane region" description="Helical" evidence="6">
    <location>
        <begin position="51"/>
        <end position="72"/>
    </location>
</feature>
<keyword evidence="4 5" id="KW-0472">Membrane</keyword>
<dbReference type="GO" id="GO:0005789">
    <property type="term" value="C:endoplasmic reticulum membrane"/>
    <property type="evidence" value="ECO:0007669"/>
    <property type="project" value="UniProtKB-SubCell"/>
</dbReference>
<feature type="transmembrane region" description="Helical" evidence="6">
    <location>
        <begin position="190"/>
        <end position="210"/>
    </location>
</feature>
<accession>A0A7S0YMV2</accession>
<dbReference type="GO" id="GO:0046513">
    <property type="term" value="P:ceramide biosynthetic process"/>
    <property type="evidence" value="ECO:0007669"/>
    <property type="project" value="InterPro"/>
</dbReference>
<evidence type="ECO:0000256" key="6">
    <source>
        <dbReference type="SAM" id="Phobius"/>
    </source>
</evidence>
<feature type="transmembrane region" description="Helical" evidence="6">
    <location>
        <begin position="102"/>
        <end position="121"/>
    </location>
</feature>
<protein>
    <recommendedName>
        <fullName evidence="7">TLC domain-containing protein</fullName>
    </recommendedName>
</protein>
<gene>
    <name evidence="8" type="ORF">PPAR00522_LOCUS17060</name>
</gene>
<feature type="transmembrane region" description="Helical" evidence="6">
    <location>
        <begin position="281"/>
        <end position="301"/>
    </location>
</feature>
<organism evidence="8">
    <name type="scientific">Polytomella parva</name>
    <dbReference type="NCBI Taxonomy" id="51329"/>
    <lineage>
        <taxon>Eukaryota</taxon>
        <taxon>Viridiplantae</taxon>
        <taxon>Chlorophyta</taxon>
        <taxon>core chlorophytes</taxon>
        <taxon>Chlorophyceae</taxon>
        <taxon>CS clade</taxon>
        <taxon>Chlamydomonadales</taxon>
        <taxon>Chlamydomonadaceae</taxon>
        <taxon>Polytomella</taxon>
    </lineage>
</organism>
<dbReference type="AlphaFoldDB" id="A0A7S0YMV2"/>
<reference evidence="8" key="1">
    <citation type="submission" date="2021-01" db="EMBL/GenBank/DDBJ databases">
        <authorList>
            <person name="Corre E."/>
            <person name="Pelletier E."/>
            <person name="Niang G."/>
            <person name="Scheremetjew M."/>
            <person name="Finn R."/>
            <person name="Kale V."/>
            <person name="Holt S."/>
            <person name="Cochrane G."/>
            <person name="Meng A."/>
            <person name="Brown T."/>
            <person name="Cohen L."/>
        </authorList>
    </citation>
    <scope>NUCLEOTIDE SEQUENCE</scope>
    <source>
        <strain evidence="8">SAG 63-3</strain>
    </source>
</reference>
<dbReference type="PANTHER" id="PTHR12560:SF0">
    <property type="entry name" value="LD18904P"/>
    <property type="match status" value="1"/>
</dbReference>
<dbReference type="SMART" id="SM00724">
    <property type="entry name" value="TLC"/>
    <property type="match status" value="1"/>
</dbReference>
<sequence length="331" mass="38980">MEAVPEKLHELSPLGQYVYSFAKKYNVIDFSLNYLNTEPEKELDFLFGSRLYDFCLCFLFAFMMPFIRKFLVKRIYEPLGMRILGRQGEISPKTLSKWTESCWKLTGFTTFSTLAFFVSYGEVWFTDSRYWWLGCTHFPPCNLPVSRGLLLYYCFETGFYMEAINFLIFHETRRRDWAESLIHHIATSILLLYSYYVNFTRVGVVVLLIHDFSDIFLEASKLAKYARAEILSVALFVVFLISWIVCRCVIFPLFVIRSTLFEPVALVAVHIGVEPRPHFEIFNCLLILLFILHIYWTWIIIKILLRLLVTGNADDVREKEEVEETKVVKEE</sequence>
<evidence type="ECO:0000256" key="5">
    <source>
        <dbReference type="PROSITE-ProRule" id="PRU00205"/>
    </source>
</evidence>
<feature type="transmembrane region" description="Helical" evidence="6">
    <location>
        <begin position="150"/>
        <end position="169"/>
    </location>
</feature>
<dbReference type="PANTHER" id="PTHR12560">
    <property type="entry name" value="LONGEVITY ASSURANCE FACTOR 1 LAG1"/>
    <property type="match status" value="1"/>
</dbReference>
<evidence type="ECO:0000256" key="2">
    <source>
        <dbReference type="ARBA" id="ARBA00022692"/>
    </source>
</evidence>
<dbReference type="EMBL" id="HBFM01026404">
    <property type="protein sequence ID" value="CAD8784188.1"/>
    <property type="molecule type" value="Transcribed_RNA"/>
</dbReference>
<feature type="transmembrane region" description="Helical" evidence="6">
    <location>
        <begin position="230"/>
        <end position="256"/>
    </location>
</feature>
<evidence type="ECO:0000313" key="8">
    <source>
        <dbReference type="EMBL" id="CAD8784188.1"/>
    </source>
</evidence>
<keyword evidence="2 5" id="KW-0812">Transmembrane</keyword>
<dbReference type="PIRSF" id="PIRSF005225">
    <property type="entry name" value="LAG1_LAC1"/>
    <property type="match status" value="1"/>
</dbReference>
<dbReference type="InterPro" id="IPR016439">
    <property type="entry name" value="Lag1/Lac1-like"/>
</dbReference>
<proteinExistence type="predicted"/>
<dbReference type="GO" id="GO:0050291">
    <property type="term" value="F:sphingosine N-acyltransferase activity"/>
    <property type="evidence" value="ECO:0007669"/>
    <property type="project" value="InterPro"/>
</dbReference>
<evidence type="ECO:0000256" key="1">
    <source>
        <dbReference type="ARBA" id="ARBA00004141"/>
    </source>
</evidence>
<keyword evidence="3 6" id="KW-1133">Transmembrane helix</keyword>
<name>A0A7S0YMV2_9CHLO</name>
<evidence type="ECO:0000256" key="4">
    <source>
        <dbReference type="ARBA" id="ARBA00023136"/>
    </source>
</evidence>
<feature type="domain" description="TLC" evidence="7">
    <location>
        <begin position="96"/>
        <end position="309"/>
    </location>
</feature>
<comment type="subcellular location">
    <subcellularLocation>
        <location evidence="1">Membrane</location>
        <topology evidence="1">Multi-pass membrane protein</topology>
    </subcellularLocation>
</comment>
<dbReference type="PROSITE" id="PS50922">
    <property type="entry name" value="TLC"/>
    <property type="match status" value="1"/>
</dbReference>